<dbReference type="Pfam" id="PF01940">
    <property type="entry name" value="DUF92"/>
    <property type="match status" value="1"/>
</dbReference>
<dbReference type="RefSeq" id="WP_094251875.1">
    <property type="nucleotide sequence ID" value="NZ_JBHLXL010000001.1"/>
</dbReference>
<dbReference type="GO" id="GO:0016020">
    <property type="term" value="C:membrane"/>
    <property type="evidence" value="ECO:0007669"/>
    <property type="project" value="UniProtKB-SubCell"/>
</dbReference>
<comment type="caution">
    <text evidence="7">The sequence shown here is derived from an EMBL/GenBank/DDBJ whole genome shotgun (WGS) entry which is preliminary data.</text>
</comment>
<keyword evidence="8" id="KW-1185">Reference proteome</keyword>
<evidence type="ECO:0000256" key="1">
    <source>
        <dbReference type="ARBA" id="ARBA00004141"/>
    </source>
</evidence>
<organism evidence="7 8">
    <name type="scientific">Fictibacillus aquaticus</name>
    <dbReference type="NCBI Taxonomy" id="2021314"/>
    <lineage>
        <taxon>Bacteria</taxon>
        <taxon>Bacillati</taxon>
        <taxon>Bacillota</taxon>
        <taxon>Bacilli</taxon>
        <taxon>Bacillales</taxon>
        <taxon>Fictibacillaceae</taxon>
        <taxon>Fictibacillus</taxon>
    </lineage>
</organism>
<feature type="transmembrane region" description="Helical" evidence="6">
    <location>
        <begin position="242"/>
        <end position="261"/>
    </location>
</feature>
<keyword evidence="5 6" id="KW-0472">Membrane</keyword>
<reference evidence="7 8" key="1">
    <citation type="submission" date="2017-07" db="EMBL/GenBank/DDBJ databases">
        <title>Fictibacillus sp. nov. GDSW-R2A3 Genome sequencing and assembly.</title>
        <authorList>
            <person name="Mayilraj S."/>
        </authorList>
    </citation>
    <scope>NUCLEOTIDE SEQUENCE [LARGE SCALE GENOMIC DNA]</scope>
    <source>
        <strain evidence="7 8">GDSW-R2A3</strain>
    </source>
</reference>
<feature type="transmembrane region" description="Helical" evidence="6">
    <location>
        <begin position="182"/>
        <end position="205"/>
    </location>
</feature>
<evidence type="ECO:0000256" key="6">
    <source>
        <dbReference type="SAM" id="Phobius"/>
    </source>
</evidence>
<evidence type="ECO:0000313" key="7">
    <source>
        <dbReference type="EMBL" id="OYD57842.1"/>
    </source>
</evidence>
<evidence type="ECO:0000256" key="4">
    <source>
        <dbReference type="ARBA" id="ARBA00022989"/>
    </source>
</evidence>
<evidence type="ECO:0000313" key="8">
    <source>
        <dbReference type="Proteomes" id="UP000215059"/>
    </source>
</evidence>
<evidence type="ECO:0000256" key="2">
    <source>
        <dbReference type="ARBA" id="ARBA00009012"/>
    </source>
</evidence>
<evidence type="ECO:0000256" key="3">
    <source>
        <dbReference type="ARBA" id="ARBA00022692"/>
    </source>
</evidence>
<evidence type="ECO:0008006" key="9">
    <source>
        <dbReference type="Google" id="ProtNLM"/>
    </source>
</evidence>
<dbReference type="AlphaFoldDB" id="A0A235F9A8"/>
<feature type="transmembrane region" description="Helical" evidence="6">
    <location>
        <begin position="29"/>
        <end position="61"/>
    </location>
</feature>
<comment type="subcellular location">
    <subcellularLocation>
        <location evidence="1">Membrane</location>
        <topology evidence="1">Multi-pass membrane protein</topology>
    </subcellularLocation>
</comment>
<keyword evidence="3 6" id="KW-0812">Transmembrane</keyword>
<dbReference type="PANTHER" id="PTHR13353">
    <property type="entry name" value="TRANSMEMBRANE PROTEIN 19"/>
    <property type="match status" value="1"/>
</dbReference>
<dbReference type="EMBL" id="NOII01000002">
    <property type="protein sequence ID" value="OYD57842.1"/>
    <property type="molecule type" value="Genomic_DNA"/>
</dbReference>
<sequence length="262" mass="27268">MAVFAAGAAIALFCFIVYRLKLLTAGGSSAAFVLGITAYAAFDWHALVLIGAFFASSVIWTKFGKRRKIASEVLRHESGGRTAGQVLANGGAGLAAAAVHLFMPSPVWLAAFAASFAEAAADTWASELGFLSKEKPYHLKLRKKVEPGLSGAVSWLGSTASAAGAICIAVAAFLLYNEISLAVAAIIAASAVAGCFADTIFGAWVEPACQCRRCGIQTESELHCGEKTVTTRGAVWMTNNMVNFLSSFFSACLAAALTALLL</sequence>
<comment type="similarity">
    <text evidence="2">Belongs to the TMEM19 family.</text>
</comment>
<name>A0A235F9A8_9BACL</name>
<gene>
    <name evidence="7" type="ORF">CGZ90_08035</name>
</gene>
<dbReference type="PANTHER" id="PTHR13353:SF5">
    <property type="entry name" value="TRANSMEMBRANE PROTEIN 19"/>
    <property type="match status" value="1"/>
</dbReference>
<dbReference type="InterPro" id="IPR002794">
    <property type="entry name" value="DUF92_TMEM19"/>
</dbReference>
<dbReference type="OrthoDB" id="9808500at2"/>
<evidence type="ECO:0000256" key="5">
    <source>
        <dbReference type="ARBA" id="ARBA00023136"/>
    </source>
</evidence>
<proteinExistence type="inferred from homology"/>
<accession>A0A235F9A8</accession>
<keyword evidence="4 6" id="KW-1133">Transmembrane helix</keyword>
<feature type="transmembrane region" description="Helical" evidence="6">
    <location>
        <begin position="152"/>
        <end position="176"/>
    </location>
</feature>
<dbReference type="Proteomes" id="UP000215059">
    <property type="component" value="Unassembled WGS sequence"/>
</dbReference>
<protein>
    <recommendedName>
        <fullName evidence="9">DUF92 domain-containing protein</fullName>
    </recommendedName>
</protein>